<feature type="transmembrane region" description="Helical" evidence="1">
    <location>
        <begin position="63"/>
        <end position="88"/>
    </location>
</feature>
<evidence type="ECO:0000313" key="2">
    <source>
        <dbReference type="EMBL" id="MDN3921217.1"/>
    </source>
</evidence>
<keyword evidence="3" id="KW-1185">Reference proteome</keyword>
<dbReference type="EMBL" id="JAUHHC010000003">
    <property type="protein sequence ID" value="MDN3921217.1"/>
    <property type="molecule type" value="Genomic_DNA"/>
</dbReference>
<dbReference type="Pfam" id="PF14329">
    <property type="entry name" value="DUF4386"/>
    <property type="match status" value="1"/>
</dbReference>
<name>A0ABT8DSR0_9BURK</name>
<dbReference type="Proteomes" id="UP001228044">
    <property type="component" value="Unassembled WGS sequence"/>
</dbReference>
<feature type="transmembrane region" description="Helical" evidence="1">
    <location>
        <begin position="150"/>
        <end position="170"/>
    </location>
</feature>
<feature type="transmembrane region" description="Helical" evidence="1">
    <location>
        <begin position="210"/>
        <end position="232"/>
    </location>
</feature>
<dbReference type="RefSeq" id="WP_290359518.1">
    <property type="nucleotide sequence ID" value="NZ_JAUHHC010000003.1"/>
</dbReference>
<accession>A0ABT8DSR0</accession>
<gene>
    <name evidence="2" type="ORF">QWJ38_13070</name>
</gene>
<proteinExistence type="predicted"/>
<dbReference type="InterPro" id="IPR025495">
    <property type="entry name" value="DUF4386"/>
</dbReference>
<protein>
    <submittedName>
        <fullName evidence="2">DUF4386 domain-containing protein</fullName>
    </submittedName>
</protein>
<comment type="caution">
    <text evidence="2">The sequence shown here is derived from an EMBL/GenBank/DDBJ whole genome shotgun (WGS) entry which is preliminary data.</text>
</comment>
<organism evidence="2 3">
    <name type="scientific">Roseateles violae</name>
    <dbReference type="NCBI Taxonomy" id="3058042"/>
    <lineage>
        <taxon>Bacteria</taxon>
        <taxon>Pseudomonadati</taxon>
        <taxon>Pseudomonadota</taxon>
        <taxon>Betaproteobacteria</taxon>
        <taxon>Burkholderiales</taxon>
        <taxon>Sphaerotilaceae</taxon>
        <taxon>Roseateles</taxon>
    </lineage>
</organism>
<feature type="transmembrane region" description="Helical" evidence="1">
    <location>
        <begin position="95"/>
        <end position="112"/>
    </location>
</feature>
<keyword evidence="1" id="KW-1133">Transmembrane helix</keyword>
<keyword evidence="1" id="KW-0812">Transmembrane</keyword>
<evidence type="ECO:0000256" key="1">
    <source>
        <dbReference type="SAM" id="Phobius"/>
    </source>
</evidence>
<sequence length="245" mass="25633">MTLASSARLDPQQARRHARLGGLLYLAIIGLGLFGEVAVRGALVLPGDAAATASNIAASPLLWRAGIAGDLLMQLLDLPVMLLLYLLLKPVHARLALLATGVNLIQTAVLAVNKLNLLLPLLLLDRAGASALSGFSAEQAQALAALAIRLHGYGFGLGLLFFGLACLLRAPLLWRAAYLPRLLGPLMAAAGLAYLINSAALLLAPALADALFPAILAPAFVGELALALWLLIKGVDRDRWAEARP</sequence>
<evidence type="ECO:0000313" key="3">
    <source>
        <dbReference type="Proteomes" id="UP001228044"/>
    </source>
</evidence>
<keyword evidence="1" id="KW-0472">Membrane</keyword>
<reference evidence="2 3" key="1">
    <citation type="submission" date="2023-06" db="EMBL/GenBank/DDBJ databases">
        <title>Pelomonas sp. PFR6 16S ribosomal RNA gene Genome sequencing and assembly.</title>
        <authorList>
            <person name="Woo H."/>
        </authorList>
    </citation>
    <scope>NUCLEOTIDE SEQUENCE [LARGE SCALE GENOMIC DNA]</scope>
    <source>
        <strain evidence="2 3">PFR6</strain>
    </source>
</reference>
<feature type="transmembrane region" description="Helical" evidence="1">
    <location>
        <begin position="20"/>
        <end position="43"/>
    </location>
</feature>
<feature type="transmembrane region" description="Helical" evidence="1">
    <location>
        <begin position="182"/>
        <end position="204"/>
    </location>
</feature>